<comment type="caution">
    <text evidence="1">The sequence shown here is derived from an EMBL/GenBank/DDBJ whole genome shotgun (WGS) entry which is preliminary data.</text>
</comment>
<dbReference type="Proteomes" id="UP000252415">
    <property type="component" value="Unassembled WGS sequence"/>
</dbReference>
<evidence type="ECO:0000313" key="1">
    <source>
        <dbReference type="EMBL" id="RCW39621.1"/>
    </source>
</evidence>
<evidence type="ECO:0000313" key="2">
    <source>
        <dbReference type="Proteomes" id="UP000252415"/>
    </source>
</evidence>
<proteinExistence type="predicted"/>
<accession>A0A368VKU9</accession>
<evidence type="ECO:0008006" key="3">
    <source>
        <dbReference type="Google" id="ProtNLM"/>
    </source>
</evidence>
<dbReference type="Gene3D" id="3.10.450.40">
    <property type="match status" value="1"/>
</dbReference>
<name>A0A368VKU9_9BACL</name>
<dbReference type="PROSITE" id="PS51257">
    <property type="entry name" value="PROKAR_LIPOPROTEIN"/>
    <property type="match status" value="1"/>
</dbReference>
<gene>
    <name evidence="1" type="ORF">DFP97_1601</name>
</gene>
<reference evidence="1 2" key="1">
    <citation type="submission" date="2018-07" db="EMBL/GenBank/DDBJ databases">
        <title>Genomic Encyclopedia of Type Strains, Phase III (KMG-III): the genomes of soil and plant-associated and newly described type strains.</title>
        <authorList>
            <person name="Whitman W."/>
        </authorList>
    </citation>
    <scope>NUCLEOTIDE SEQUENCE [LARGE SCALE GENOMIC DNA]</scope>
    <source>
        <strain evidence="1 2">CECT 7506</strain>
    </source>
</reference>
<organism evidence="1 2">
    <name type="scientific">Paenibacillus prosopidis</name>
    <dbReference type="NCBI Taxonomy" id="630520"/>
    <lineage>
        <taxon>Bacteria</taxon>
        <taxon>Bacillati</taxon>
        <taxon>Bacillota</taxon>
        <taxon>Bacilli</taxon>
        <taxon>Bacillales</taxon>
        <taxon>Paenibacillaceae</taxon>
        <taxon>Paenibacillus</taxon>
    </lineage>
</organism>
<sequence>MMIRDEIMKKILLIFLIALFMNLITACNTSKKISEEQTKQIALTRAEEIDKSHSRTYIVHEVSKGSESSKPVWMINLINVDKTSVSSSLWFYIDAKTGKTLMVNGY</sequence>
<dbReference type="AlphaFoldDB" id="A0A368VKU9"/>
<protein>
    <recommendedName>
        <fullName evidence="3">PepSY domain-containing protein</fullName>
    </recommendedName>
</protein>
<dbReference type="EMBL" id="QPJD01000060">
    <property type="protein sequence ID" value="RCW39621.1"/>
    <property type="molecule type" value="Genomic_DNA"/>
</dbReference>
<keyword evidence="2" id="KW-1185">Reference proteome</keyword>